<name>A0AAD7RVF4_9TELE</name>
<dbReference type="Proteomes" id="UP001221898">
    <property type="component" value="Unassembled WGS sequence"/>
</dbReference>
<keyword evidence="2" id="KW-1185">Reference proteome</keyword>
<dbReference type="AlphaFoldDB" id="A0AAD7RVF4"/>
<dbReference type="EMBL" id="JAINUG010000162">
    <property type="protein sequence ID" value="KAJ8391084.1"/>
    <property type="molecule type" value="Genomic_DNA"/>
</dbReference>
<comment type="caution">
    <text evidence="1">The sequence shown here is derived from an EMBL/GenBank/DDBJ whole genome shotgun (WGS) entry which is preliminary data.</text>
</comment>
<organism evidence="1 2">
    <name type="scientific">Aldrovandia affinis</name>
    <dbReference type="NCBI Taxonomy" id="143900"/>
    <lineage>
        <taxon>Eukaryota</taxon>
        <taxon>Metazoa</taxon>
        <taxon>Chordata</taxon>
        <taxon>Craniata</taxon>
        <taxon>Vertebrata</taxon>
        <taxon>Euteleostomi</taxon>
        <taxon>Actinopterygii</taxon>
        <taxon>Neopterygii</taxon>
        <taxon>Teleostei</taxon>
        <taxon>Notacanthiformes</taxon>
        <taxon>Halosauridae</taxon>
        <taxon>Aldrovandia</taxon>
    </lineage>
</organism>
<gene>
    <name evidence="1" type="ORF">AAFF_G00097050</name>
</gene>
<accession>A0AAD7RVF4</accession>
<protein>
    <submittedName>
        <fullName evidence="1">Uncharacterized protein</fullName>
    </submittedName>
</protein>
<sequence length="101" mass="11175">MSLLKPVSVLEELGAWLARSGRVPRFQSHLQATVRTEQRDGPRTAHVFIVCLHAGDVLQGQLRTGGRARHSFSLWLASVRAMAISAVRRWCEWDGGARGAL</sequence>
<proteinExistence type="predicted"/>
<evidence type="ECO:0000313" key="1">
    <source>
        <dbReference type="EMBL" id="KAJ8391084.1"/>
    </source>
</evidence>
<evidence type="ECO:0000313" key="2">
    <source>
        <dbReference type="Proteomes" id="UP001221898"/>
    </source>
</evidence>
<reference evidence="1" key="1">
    <citation type="journal article" date="2023" name="Science">
        <title>Genome structures resolve the early diversification of teleost fishes.</title>
        <authorList>
            <person name="Parey E."/>
            <person name="Louis A."/>
            <person name="Montfort J."/>
            <person name="Bouchez O."/>
            <person name="Roques C."/>
            <person name="Iampietro C."/>
            <person name="Lluch J."/>
            <person name="Castinel A."/>
            <person name="Donnadieu C."/>
            <person name="Desvignes T."/>
            <person name="Floi Bucao C."/>
            <person name="Jouanno E."/>
            <person name="Wen M."/>
            <person name="Mejri S."/>
            <person name="Dirks R."/>
            <person name="Jansen H."/>
            <person name="Henkel C."/>
            <person name="Chen W.J."/>
            <person name="Zahm M."/>
            <person name="Cabau C."/>
            <person name="Klopp C."/>
            <person name="Thompson A.W."/>
            <person name="Robinson-Rechavi M."/>
            <person name="Braasch I."/>
            <person name="Lecointre G."/>
            <person name="Bobe J."/>
            <person name="Postlethwait J.H."/>
            <person name="Berthelot C."/>
            <person name="Roest Crollius H."/>
            <person name="Guiguen Y."/>
        </authorList>
    </citation>
    <scope>NUCLEOTIDE SEQUENCE</scope>
    <source>
        <strain evidence="1">NC1722</strain>
    </source>
</reference>